<dbReference type="Pfam" id="PF00566">
    <property type="entry name" value="RabGAP-TBC"/>
    <property type="match status" value="1"/>
</dbReference>
<sequence>MSDIGEQGMELYNHHGVLVKSDHVTKEDDSQCSGALAIVKYEVYLHLQGGIVGNHLGKTTLSTPDRDLNPNFPVISSSVYCESDTLDHGPPKNGPSSCRSLGKSCEQGPYTMYIDGRFLMVKSTQGKTSPMTVTEPWERGRYEGRESNFGKCIEWKPADVSVESEMHDQEWAMVNMSGRRVRTMSESQNRPRPIRIELSDLKSFRITRNSQQVALMQRDGTTHSSFFFQHGNADSFVCALRENLKVTRSRKDKHLYLVLDEPERESRVLVRSFTELDLFSENKTDVVWKFVRNLHHRPYETTMEAFSKLTDIWLYKQSEVRPMEEEVAELLNRSLTLDETETNVAGEKYTVINKRQGPPVLPPRPPCPRGQPLNIDQWAHCMDEEGRVLNAKHIKDIIFRGGVMPTLRYEVWKFLLGFFPWESTNTERQQLRKKKVEEYFQMKLQWRSMTLAQENRFSDYRERKSLIGSTMLAVQMSTIDAASTRERKSLIEKDVNRTDRTIPFFAGDNNPNLQLLSDILMTYVMYNFDLGYVQGMSDLLSPILCLMTNEVDAFWCFVGFMDKVCSNFDLDQAGMKQQLSQLFCLLNVSERELASYLDQHESGNMFFCFRWLLVLFKREFSHQDIMRLWEVLWTDIPCPNFHLLMCVAILDTEKHILMENQYGFTEILKHINDLSLHIDLDSTLSKAEGIYHQLTAASKLPNTVRCIIGLESLGDVASEHEEDMATTTNGIDLVTNGVERQDSLDVVTLGTITGEVAFERSLNLAYL</sequence>
<dbReference type="InterPro" id="IPR000195">
    <property type="entry name" value="Rab-GAP-TBC_dom"/>
</dbReference>
<keyword evidence="1" id="KW-0343">GTPase activation</keyword>
<gene>
    <name evidence="3" type="ORF">TGEB3V08_LOCUS3555</name>
</gene>
<reference evidence="3" key="1">
    <citation type="submission" date="2020-11" db="EMBL/GenBank/DDBJ databases">
        <authorList>
            <person name="Tran Van P."/>
        </authorList>
    </citation>
    <scope>NUCLEOTIDE SEQUENCE</scope>
</reference>
<dbReference type="PANTHER" id="PTHR22957">
    <property type="entry name" value="TBC1 DOMAIN FAMILY MEMBER GTPASE-ACTIVATING PROTEIN"/>
    <property type="match status" value="1"/>
</dbReference>
<dbReference type="AlphaFoldDB" id="A0A7R9PJM6"/>
<dbReference type="PROSITE" id="PS50086">
    <property type="entry name" value="TBC_RABGAP"/>
    <property type="match status" value="1"/>
</dbReference>
<dbReference type="EMBL" id="OE840136">
    <property type="protein sequence ID" value="CAD7589629.1"/>
    <property type="molecule type" value="Genomic_DNA"/>
</dbReference>
<dbReference type="GO" id="GO:0005096">
    <property type="term" value="F:GTPase activator activity"/>
    <property type="evidence" value="ECO:0007669"/>
    <property type="project" value="UniProtKB-KW"/>
</dbReference>
<proteinExistence type="predicted"/>
<accession>A0A7R9PJM6</accession>
<name>A0A7R9PJM6_TIMGE</name>
<dbReference type="SMART" id="SM00164">
    <property type="entry name" value="TBC"/>
    <property type="match status" value="1"/>
</dbReference>
<dbReference type="InterPro" id="IPR035969">
    <property type="entry name" value="Rab-GAP_TBC_sf"/>
</dbReference>
<feature type="domain" description="Rab-GAP TBC" evidence="2">
    <location>
        <begin position="402"/>
        <end position="636"/>
    </location>
</feature>
<dbReference type="Gene3D" id="1.10.472.80">
    <property type="entry name" value="Ypt/Rab-GAP domain of gyp1p, domain 3"/>
    <property type="match status" value="1"/>
</dbReference>
<dbReference type="FunFam" id="1.10.472.80:FF:000005">
    <property type="entry name" value="TBC1 domain family member 15"/>
    <property type="match status" value="1"/>
</dbReference>
<evidence type="ECO:0000313" key="3">
    <source>
        <dbReference type="EMBL" id="CAD7589629.1"/>
    </source>
</evidence>
<organism evidence="3">
    <name type="scientific">Timema genevievae</name>
    <name type="common">Walking stick</name>
    <dbReference type="NCBI Taxonomy" id="629358"/>
    <lineage>
        <taxon>Eukaryota</taxon>
        <taxon>Metazoa</taxon>
        <taxon>Ecdysozoa</taxon>
        <taxon>Arthropoda</taxon>
        <taxon>Hexapoda</taxon>
        <taxon>Insecta</taxon>
        <taxon>Pterygota</taxon>
        <taxon>Neoptera</taxon>
        <taxon>Polyneoptera</taxon>
        <taxon>Phasmatodea</taxon>
        <taxon>Timematodea</taxon>
        <taxon>Timematoidea</taxon>
        <taxon>Timematidae</taxon>
        <taxon>Timema</taxon>
    </lineage>
</organism>
<evidence type="ECO:0000256" key="1">
    <source>
        <dbReference type="ARBA" id="ARBA00022468"/>
    </source>
</evidence>
<dbReference type="Gene3D" id="1.10.8.270">
    <property type="entry name" value="putative rabgap domain of human tbc1 domain family member 14 like domains"/>
    <property type="match status" value="1"/>
</dbReference>
<dbReference type="GO" id="GO:0005737">
    <property type="term" value="C:cytoplasm"/>
    <property type="evidence" value="ECO:0007669"/>
    <property type="project" value="UniProtKB-ARBA"/>
</dbReference>
<dbReference type="SUPFAM" id="SSF47923">
    <property type="entry name" value="Ypt/Rab-GAP domain of gyp1p"/>
    <property type="match status" value="2"/>
</dbReference>
<protein>
    <recommendedName>
        <fullName evidence="2">Rab-GAP TBC domain-containing protein</fullName>
    </recommendedName>
</protein>
<evidence type="ECO:0000259" key="2">
    <source>
        <dbReference type="PROSITE" id="PS50086"/>
    </source>
</evidence>
<dbReference type="PANTHER" id="PTHR22957:SF645">
    <property type="entry name" value="LD27216P"/>
    <property type="match status" value="1"/>
</dbReference>